<accession>E9FWB1</accession>
<evidence type="ECO:0000313" key="2">
    <source>
        <dbReference type="EMBL" id="EFX88462.1"/>
    </source>
</evidence>
<evidence type="ECO:0000313" key="3">
    <source>
        <dbReference type="Proteomes" id="UP000000305"/>
    </source>
</evidence>
<dbReference type="AlphaFoldDB" id="E9FWB1"/>
<feature type="region of interest" description="Disordered" evidence="1">
    <location>
        <begin position="58"/>
        <end position="84"/>
    </location>
</feature>
<keyword evidence="3" id="KW-1185">Reference proteome</keyword>
<dbReference type="HOGENOM" id="CLU_2529730_0_0_1"/>
<evidence type="ECO:0000256" key="1">
    <source>
        <dbReference type="SAM" id="MobiDB-lite"/>
    </source>
</evidence>
<name>E9FWB1_DAPPU</name>
<protein>
    <submittedName>
        <fullName evidence="2">Uncharacterized protein</fullName>
    </submittedName>
</protein>
<dbReference type="Proteomes" id="UP000000305">
    <property type="component" value="Unassembled WGS sequence"/>
</dbReference>
<feature type="region of interest" description="Disordered" evidence="1">
    <location>
        <begin position="1"/>
        <end position="25"/>
    </location>
</feature>
<dbReference type="EMBL" id="GL732526">
    <property type="protein sequence ID" value="EFX88462.1"/>
    <property type="molecule type" value="Genomic_DNA"/>
</dbReference>
<feature type="compositionally biased region" description="Basic and acidic residues" evidence="1">
    <location>
        <begin position="67"/>
        <end position="84"/>
    </location>
</feature>
<sequence>MPASVPGFSTSPSSPPSFSSISGASTEQLSVSLAVEASEGLNYWQTIETSALAQVADLPHEGSGNVDRSHSLDIDRNAKKPTSE</sequence>
<proteinExistence type="predicted"/>
<reference evidence="2 3" key="1">
    <citation type="journal article" date="2011" name="Science">
        <title>The ecoresponsive genome of Daphnia pulex.</title>
        <authorList>
            <person name="Colbourne J.K."/>
            <person name="Pfrender M.E."/>
            <person name="Gilbert D."/>
            <person name="Thomas W.K."/>
            <person name="Tucker A."/>
            <person name="Oakley T.H."/>
            <person name="Tokishita S."/>
            <person name="Aerts A."/>
            <person name="Arnold G.J."/>
            <person name="Basu M.K."/>
            <person name="Bauer D.J."/>
            <person name="Caceres C.E."/>
            <person name="Carmel L."/>
            <person name="Casola C."/>
            <person name="Choi J.H."/>
            <person name="Detter J.C."/>
            <person name="Dong Q."/>
            <person name="Dusheyko S."/>
            <person name="Eads B.D."/>
            <person name="Frohlich T."/>
            <person name="Geiler-Samerotte K.A."/>
            <person name="Gerlach D."/>
            <person name="Hatcher P."/>
            <person name="Jogdeo S."/>
            <person name="Krijgsveld J."/>
            <person name="Kriventseva E.V."/>
            <person name="Kultz D."/>
            <person name="Laforsch C."/>
            <person name="Lindquist E."/>
            <person name="Lopez J."/>
            <person name="Manak J.R."/>
            <person name="Muller J."/>
            <person name="Pangilinan J."/>
            <person name="Patwardhan R.P."/>
            <person name="Pitluck S."/>
            <person name="Pritham E.J."/>
            <person name="Rechtsteiner A."/>
            <person name="Rho M."/>
            <person name="Rogozin I.B."/>
            <person name="Sakarya O."/>
            <person name="Salamov A."/>
            <person name="Schaack S."/>
            <person name="Shapiro H."/>
            <person name="Shiga Y."/>
            <person name="Skalitzky C."/>
            <person name="Smith Z."/>
            <person name="Souvorov A."/>
            <person name="Sung W."/>
            <person name="Tang Z."/>
            <person name="Tsuchiya D."/>
            <person name="Tu H."/>
            <person name="Vos H."/>
            <person name="Wang M."/>
            <person name="Wolf Y.I."/>
            <person name="Yamagata H."/>
            <person name="Yamada T."/>
            <person name="Ye Y."/>
            <person name="Shaw J.R."/>
            <person name="Andrews J."/>
            <person name="Crease T.J."/>
            <person name="Tang H."/>
            <person name="Lucas S.M."/>
            <person name="Robertson H.M."/>
            <person name="Bork P."/>
            <person name="Koonin E.V."/>
            <person name="Zdobnov E.M."/>
            <person name="Grigoriev I.V."/>
            <person name="Lynch M."/>
            <person name="Boore J.L."/>
        </authorList>
    </citation>
    <scope>NUCLEOTIDE SEQUENCE [LARGE SCALE GENOMIC DNA]</scope>
</reference>
<organism evidence="2 3">
    <name type="scientific">Daphnia pulex</name>
    <name type="common">Water flea</name>
    <dbReference type="NCBI Taxonomy" id="6669"/>
    <lineage>
        <taxon>Eukaryota</taxon>
        <taxon>Metazoa</taxon>
        <taxon>Ecdysozoa</taxon>
        <taxon>Arthropoda</taxon>
        <taxon>Crustacea</taxon>
        <taxon>Branchiopoda</taxon>
        <taxon>Diplostraca</taxon>
        <taxon>Cladocera</taxon>
        <taxon>Anomopoda</taxon>
        <taxon>Daphniidae</taxon>
        <taxon>Daphnia</taxon>
    </lineage>
</organism>
<gene>
    <name evidence="2" type="ORF">DAPPUDRAFT_305422</name>
</gene>
<dbReference type="KEGG" id="dpx:DAPPUDRAFT_305422"/>
<dbReference type="InParanoid" id="E9FWB1"/>